<dbReference type="SUPFAM" id="SSF69318">
    <property type="entry name" value="Integrin alpha N-terminal domain"/>
    <property type="match status" value="1"/>
</dbReference>
<organism evidence="2 3">
    <name type="scientific">Paenibacillus aestuarii</name>
    <dbReference type="NCBI Taxonomy" id="516965"/>
    <lineage>
        <taxon>Bacteria</taxon>
        <taxon>Bacillati</taxon>
        <taxon>Bacillota</taxon>
        <taxon>Bacilli</taxon>
        <taxon>Bacillales</taxon>
        <taxon>Paenibacillaceae</taxon>
        <taxon>Paenibacillus</taxon>
    </lineage>
</organism>
<keyword evidence="1" id="KW-0732">Signal</keyword>
<dbReference type="RefSeq" id="WP_270885288.1">
    <property type="nucleotide sequence ID" value="NZ_JAQFVF010000088.1"/>
</dbReference>
<sequence>MLKNKARAALHIAVISLLLSGLSLSGTGWAAAGMKEEAPPSGSNTANPTELIQAREIDVTGDGKLDSVGLVGMKLDAASPYYAKLFIVVLGQGQNQVVVPLEGGYNPKMSFCDFNGDKLPEIFVSAETGGSGGLSNYYLYSLKGNVPTALPLPDPLHVTSMFKSNYAVKLKVKETGKSFKVDLKDKKADYDQFGVYNNGKLIKPVIVDVHGYGLLQPMDIDRDGVCELRGVQRITGISNADTIGYVNSLWKWKDGKWVLKNATIKKTFEPHGPSGHSEGH</sequence>
<evidence type="ECO:0008006" key="4">
    <source>
        <dbReference type="Google" id="ProtNLM"/>
    </source>
</evidence>
<proteinExistence type="predicted"/>
<dbReference type="EMBL" id="JBHSMJ010000026">
    <property type="protein sequence ID" value="MFC5450515.1"/>
    <property type="molecule type" value="Genomic_DNA"/>
</dbReference>
<accession>A0ABW0KB21</accession>
<dbReference type="Proteomes" id="UP001596044">
    <property type="component" value="Unassembled WGS sequence"/>
</dbReference>
<dbReference type="InterPro" id="IPR028994">
    <property type="entry name" value="Integrin_alpha_N"/>
</dbReference>
<keyword evidence="3" id="KW-1185">Reference proteome</keyword>
<gene>
    <name evidence="2" type="ORF">ACFPOG_19875</name>
</gene>
<evidence type="ECO:0000256" key="1">
    <source>
        <dbReference type="SAM" id="SignalP"/>
    </source>
</evidence>
<name>A0ABW0KB21_9BACL</name>
<evidence type="ECO:0000313" key="3">
    <source>
        <dbReference type="Proteomes" id="UP001596044"/>
    </source>
</evidence>
<feature type="signal peptide" evidence="1">
    <location>
        <begin position="1"/>
        <end position="30"/>
    </location>
</feature>
<reference evidence="3" key="1">
    <citation type="journal article" date="2019" name="Int. J. Syst. Evol. Microbiol.">
        <title>The Global Catalogue of Microorganisms (GCM) 10K type strain sequencing project: providing services to taxonomists for standard genome sequencing and annotation.</title>
        <authorList>
            <consortium name="The Broad Institute Genomics Platform"/>
            <consortium name="The Broad Institute Genome Sequencing Center for Infectious Disease"/>
            <person name="Wu L."/>
            <person name="Ma J."/>
        </authorList>
    </citation>
    <scope>NUCLEOTIDE SEQUENCE [LARGE SCALE GENOMIC DNA]</scope>
    <source>
        <strain evidence="3">KACC 11904</strain>
    </source>
</reference>
<comment type="caution">
    <text evidence="2">The sequence shown here is derived from an EMBL/GenBank/DDBJ whole genome shotgun (WGS) entry which is preliminary data.</text>
</comment>
<protein>
    <recommendedName>
        <fullName evidence="4">VCBS repeat-containing protein</fullName>
    </recommendedName>
</protein>
<evidence type="ECO:0000313" key="2">
    <source>
        <dbReference type="EMBL" id="MFC5450515.1"/>
    </source>
</evidence>
<feature type="chain" id="PRO_5046635311" description="VCBS repeat-containing protein" evidence="1">
    <location>
        <begin position="31"/>
        <end position="280"/>
    </location>
</feature>